<organism evidence="2 3">
    <name type="scientific">Dispira parvispora</name>
    <dbReference type="NCBI Taxonomy" id="1520584"/>
    <lineage>
        <taxon>Eukaryota</taxon>
        <taxon>Fungi</taxon>
        <taxon>Fungi incertae sedis</taxon>
        <taxon>Zoopagomycota</taxon>
        <taxon>Kickxellomycotina</taxon>
        <taxon>Dimargaritomycetes</taxon>
        <taxon>Dimargaritales</taxon>
        <taxon>Dimargaritaceae</taxon>
        <taxon>Dispira</taxon>
    </lineage>
</organism>
<feature type="region of interest" description="Disordered" evidence="1">
    <location>
        <begin position="95"/>
        <end position="139"/>
    </location>
</feature>
<dbReference type="AlphaFoldDB" id="A0A9W8E4E0"/>
<protein>
    <submittedName>
        <fullName evidence="2">Uncharacterized protein</fullName>
    </submittedName>
</protein>
<sequence>MESHSKKASPSKATSSEQKHNAPHGKANISTKILSMRFMQREREKQLNEELVKEEKKIQSEAQWRIPLHSTVAHSPKLNVHYETNYLALIGSQVPGRRMFRGSEKAKSTTTGPKDSPVPSADDDQASLAPPAKKPCLTK</sequence>
<accession>A0A9W8E4E0</accession>
<proteinExistence type="predicted"/>
<gene>
    <name evidence="2" type="ORF">IWQ62_005579</name>
</gene>
<evidence type="ECO:0000256" key="1">
    <source>
        <dbReference type="SAM" id="MobiDB-lite"/>
    </source>
</evidence>
<dbReference type="EMBL" id="JANBPY010002386">
    <property type="protein sequence ID" value="KAJ1955222.1"/>
    <property type="molecule type" value="Genomic_DNA"/>
</dbReference>
<dbReference type="OrthoDB" id="20403at2759"/>
<dbReference type="Proteomes" id="UP001150925">
    <property type="component" value="Unassembled WGS sequence"/>
</dbReference>
<feature type="region of interest" description="Disordered" evidence="1">
    <location>
        <begin position="1"/>
        <end position="33"/>
    </location>
</feature>
<dbReference type="Pfam" id="PF10175">
    <property type="entry name" value="MPP6"/>
    <property type="match status" value="1"/>
</dbReference>
<comment type="caution">
    <text evidence="2">The sequence shown here is derived from an EMBL/GenBank/DDBJ whole genome shotgun (WGS) entry which is preliminary data.</text>
</comment>
<evidence type="ECO:0000313" key="2">
    <source>
        <dbReference type="EMBL" id="KAJ1955222.1"/>
    </source>
</evidence>
<keyword evidence="3" id="KW-1185">Reference proteome</keyword>
<name>A0A9W8E4E0_9FUNG</name>
<reference evidence="2" key="1">
    <citation type="submission" date="2022-07" db="EMBL/GenBank/DDBJ databases">
        <title>Phylogenomic reconstructions and comparative analyses of Kickxellomycotina fungi.</title>
        <authorList>
            <person name="Reynolds N.K."/>
            <person name="Stajich J.E."/>
            <person name="Barry K."/>
            <person name="Grigoriev I.V."/>
            <person name="Crous P."/>
            <person name="Smith M.E."/>
        </authorList>
    </citation>
    <scope>NUCLEOTIDE SEQUENCE</scope>
    <source>
        <strain evidence="2">RSA 1196</strain>
    </source>
</reference>
<evidence type="ECO:0000313" key="3">
    <source>
        <dbReference type="Proteomes" id="UP001150925"/>
    </source>
</evidence>